<dbReference type="Gene3D" id="3.10.105.10">
    <property type="entry name" value="Dipeptide-binding Protein, Domain 3"/>
    <property type="match status" value="1"/>
</dbReference>
<evidence type="ECO:0000256" key="3">
    <source>
        <dbReference type="ARBA" id="ARBA00022448"/>
    </source>
</evidence>
<evidence type="ECO:0000259" key="6">
    <source>
        <dbReference type="Pfam" id="PF00496"/>
    </source>
</evidence>
<dbReference type="EMBL" id="JAGGLL010000036">
    <property type="protein sequence ID" value="MBP2023728.1"/>
    <property type="molecule type" value="Genomic_DNA"/>
</dbReference>
<feature type="domain" description="Solute-binding protein family 5" evidence="6">
    <location>
        <begin position="71"/>
        <end position="488"/>
    </location>
</feature>
<reference evidence="7 8" key="1">
    <citation type="submission" date="2021-03" db="EMBL/GenBank/DDBJ databases">
        <title>Genomic Encyclopedia of Type Strains, Phase IV (KMG-IV): sequencing the most valuable type-strain genomes for metagenomic binning, comparative biology and taxonomic classification.</title>
        <authorList>
            <person name="Goeker M."/>
        </authorList>
    </citation>
    <scope>NUCLEOTIDE SEQUENCE [LARGE SCALE GENOMIC DNA]</scope>
    <source>
        <strain evidence="7 8">DSM 28650</strain>
    </source>
</reference>
<dbReference type="InterPro" id="IPR023765">
    <property type="entry name" value="SBP_5_CS"/>
</dbReference>
<evidence type="ECO:0000256" key="2">
    <source>
        <dbReference type="ARBA" id="ARBA00005695"/>
    </source>
</evidence>
<dbReference type="SUPFAM" id="SSF53850">
    <property type="entry name" value="Periplasmic binding protein-like II"/>
    <property type="match status" value="1"/>
</dbReference>
<evidence type="ECO:0000256" key="4">
    <source>
        <dbReference type="ARBA" id="ARBA00022729"/>
    </source>
</evidence>
<dbReference type="InterPro" id="IPR039424">
    <property type="entry name" value="SBP_5"/>
</dbReference>
<evidence type="ECO:0000256" key="5">
    <source>
        <dbReference type="SAM" id="SignalP"/>
    </source>
</evidence>
<protein>
    <submittedName>
        <fullName evidence="7">Oligopeptide transport system substrate-binding protein</fullName>
    </submittedName>
</protein>
<dbReference type="InterPro" id="IPR030678">
    <property type="entry name" value="Peptide/Ni-bd"/>
</dbReference>
<dbReference type="Gene3D" id="3.40.190.10">
    <property type="entry name" value="Periplasmic binding protein-like II"/>
    <property type="match status" value="1"/>
</dbReference>
<evidence type="ECO:0000256" key="1">
    <source>
        <dbReference type="ARBA" id="ARBA00004193"/>
    </source>
</evidence>
<organism evidence="7 8">
    <name type="scientific">Clostridium punense</name>
    <dbReference type="NCBI Taxonomy" id="1054297"/>
    <lineage>
        <taxon>Bacteria</taxon>
        <taxon>Bacillati</taxon>
        <taxon>Bacillota</taxon>
        <taxon>Clostridia</taxon>
        <taxon>Eubacteriales</taxon>
        <taxon>Clostridiaceae</taxon>
        <taxon>Clostridium</taxon>
    </lineage>
</organism>
<dbReference type="Pfam" id="PF00496">
    <property type="entry name" value="SBP_bac_5"/>
    <property type="match status" value="1"/>
</dbReference>
<dbReference type="CDD" id="cd08504">
    <property type="entry name" value="PBP2_OppA"/>
    <property type="match status" value="1"/>
</dbReference>
<dbReference type="Gene3D" id="3.90.76.10">
    <property type="entry name" value="Dipeptide-binding Protein, Domain 1"/>
    <property type="match status" value="1"/>
</dbReference>
<comment type="subcellular location">
    <subcellularLocation>
        <location evidence="1">Cell membrane</location>
        <topology evidence="1">Lipid-anchor</topology>
    </subcellularLocation>
</comment>
<evidence type="ECO:0000313" key="8">
    <source>
        <dbReference type="Proteomes" id="UP001519308"/>
    </source>
</evidence>
<dbReference type="PANTHER" id="PTHR30290:SF10">
    <property type="entry name" value="PERIPLASMIC OLIGOPEPTIDE-BINDING PROTEIN-RELATED"/>
    <property type="match status" value="1"/>
</dbReference>
<accession>A0ABS4K7G5</accession>
<keyword evidence="8" id="KW-1185">Reference proteome</keyword>
<dbReference type="Proteomes" id="UP001519308">
    <property type="component" value="Unassembled WGS sequence"/>
</dbReference>
<feature type="signal peptide" evidence="5">
    <location>
        <begin position="1"/>
        <end position="22"/>
    </location>
</feature>
<dbReference type="PROSITE" id="PS51257">
    <property type="entry name" value="PROKAR_LIPOPROTEIN"/>
    <property type="match status" value="1"/>
</dbReference>
<dbReference type="PANTHER" id="PTHR30290">
    <property type="entry name" value="PERIPLASMIC BINDING COMPONENT OF ABC TRANSPORTER"/>
    <property type="match status" value="1"/>
</dbReference>
<gene>
    <name evidence="7" type="ORF">J2Z44_003570</name>
</gene>
<dbReference type="InterPro" id="IPR000914">
    <property type="entry name" value="SBP_5_dom"/>
</dbReference>
<dbReference type="PROSITE" id="PS01040">
    <property type="entry name" value="SBP_BACTERIAL_5"/>
    <property type="match status" value="1"/>
</dbReference>
<sequence length="607" mass="68813">MKRKLIALVMVATMLLSGCGKGKTPTSADYSTVYSGEYTTLNYLVTASENEFAAAANVVDCLVEYDKNGVVQPSLAKEWKVSEDGLTWTFKLREGVKWYTNDGKEYAEVTAQDFVDGMKYVLNSKNNSSTANIAYGALKNGEKFFKGELTDFSQVGIKAKDKYTVEYTLETPKPYFLSMVTYVCFMPANGKFLEETGDKFGTDNTKILYNGAYILQTYEPQSKREFVANENYWDKDHVYIKKLNYIYNKEAATLSPELYLRGEITDTSVPSSSIDEWMKDATKKEQVRPASTSFYSFFYAFNFNPKFAPEYEPDNWKRVVNNVNFRKSLAAALDKKAAMLTSEPYEPERRLSNTITPRNFVSLKGTDYTKLGDLKKISEKDSFDTKAALEYKTKAMEELKGKATFPVKVLMPYNTGSTEWTNRAQVVEQQMEKALGKDYIDIVLLPHQPTGFLNGTRRAGNFAFMEVNWGPDYLDPETYTDPFTPDSNYCWPHMAEGYAEANGKSKYENLVNAAKAETLDIKKRYEGFAKAEAFLINEAFVVPYGLGGGGFMASKLDPFTSEYAPFGVSNYKFKGMVIMDKAMNTETYKKKFEEWEKERAKALKSAE</sequence>
<feature type="chain" id="PRO_5045520955" evidence="5">
    <location>
        <begin position="23"/>
        <end position="607"/>
    </location>
</feature>
<name>A0ABS4K7G5_9CLOT</name>
<keyword evidence="3" id="KW-0813">Transport</keyword>
<dbReference type="PIRSF" id="PIRSF002741">
    <property type="entry name" value="MppA"/>
    <property type="match status" value="1"/>
</dbReference>
<proteinExistence type="inferred from homology"/>
<dbReference type="RefSeq" id="WP_021285165.1">
    <property type="nucleotide sequence ID" value="NZ_JAGGLL010000036.1"/>
</dbReference>
<comment type="similarity">
    <text evidence="2">Belongs to the bacterial solute-binding protein 5 family.</text>
</comment>
<evidence type="ECO:0000313" key="7">
    <source>
        <dbReference type="EMBL" id="MBP2023728.1"/>
    </source>
</evidence>
<comment type="caution">
    <text evidence="7">The sequence shown here is derived from an EMBL/GenBank/DDBJ whole genome shotgun (WGS) entry which is preliminary data.</text>
</comment>
<keyword evidence="4 5" id="KW-0732">Signal</keyword>